<proteinExistence type="predicted"/>
<feature type="signal peptide" evidence="1">
    <location>
        <begin position="1"/>
        <end position="17"/>
    </location>
</feature>
<dbReference type="InterPro" id="IPR038142">
    <property type="entry name" value="Cytochrome_P460_sp"/>
</dbReference>
<organism evidence="3 4">
    <name type="scientific">Sphingomonas populi</name>
    <dbReference type="NCBI Taxonomy" id="2484750"/>
    <lineage>
        <taxon>Bacteria</taxon>
        <taxon>Pseudomonadati</taxon>
        <taxon>Pseudomonadota</taxon>
        <taxon>Alphaproteobacteria</taxon>
        <taxon>Sphingomonadales</taxon>
        <taxon>Sphingomonadaceae</taxon>
        <taxon>Sphingomonas</taxon>
    </lineage>
</organism>
<dbReference type="AlphaFoldDB" id="A0A4Q6XWT6"/>
<accession>A0A4Q6XWT6</accession>
<dbReference type="Pfam" id="PF16694">
    <property type="entry name" value="Cytochrome_P460"/>
    <property type="match status" value="1"/>
</dbReference>
<sequence>MARLTSYALLIAATALVAGCTSTNGEEKKSVSSELPAPAVKLTFNAEGQAALPKGYRHWVHTYTAWETNSVSFLDEKLTKTPELHSVYVEPNTYRIFMKTGKWPEGSLIVKEFSTTNTDPKVCSGPPAFTCKLGTSTIIFPQNHTGVTMMLKDSKRFPKEPGGWTYYGFGHQAPPYQAFSPARSHAQCAQCHIDNVGPKDDYVWSVKLNQPGFRRDGDNVKLSLEAALGE</sequence>
<dbReference type="RefSeq" id="WP_130156035.1">
    <property type="nucleotide sequence ID" value="NZ_SGIS01000008.1"/>
</dbReference>
<evidence type="ECO:0000313" key="3">
    <source>
        <dbReference type="EMBL" id="RZF65203.1"/>
    </source>
</evidence>
<evidence type="ECO:0000313" key="4">
    <source>
        <dbReference type="Proteomes" id="UP000292085"/>
    </source>
</evidence>
<feature type="chain" id="PRO_5020773716" description="Cytochrome P460 domain-containing protein" evidence="1">
    <location>
        <begin position="18"/>
        <end position="230"/>
    </location>
</feature>
<evidence type="ECO:0000259" key="2">
    <source>
        <dbReference type="Pfam" id="PF16694"/>
    </source>
</evidence>
<dbReference type="Proteomes" id="UP000292085">
    <property type="component" value="Unassembled WGS sequence"/>
</dbReference>
<gene>
    <name evidence="3" type="ORF">EWE75_07495</name>
</gene>
<evidence type="ECO:0000256" key="1">
    <source>
        <dbReference type="SAM" id="SignalP"/>
    </source>
</evidence>
<feature type="domain" description="Cytochrome P460" evidence="2">
    <location>
        <begin position="53"/>
        <end position="204"/>
    </location>
</feature>
<keyword evidence="1" id="KW-0732">Signal</keyword>
<dbReference type="InterPro" id="IPR032033">
    <property type="entry name" value="Cytochrome_P460"/>
</dbReference>
<reference evidence="3 4" key="1">
    <citation type="submission" date="2019-02" db="EMBL/GenBank/DDBJ databases">
        <authorList>
            <person name="Li Y."/>
        </authorList>
    </citation>
    <scope>NUCLEOTIDE SEQUENCE [LARGE SCALE GENOMIC DNA]</scope>
    <source>
        <strain evidence="3 4">3-7</strain>
    </source>
</reference>
<dbReference type="Gene3D" id="3.50.70.20">
    <property type="entry name" value="Cytochrome P460"/>
    <property type="match status" value="1"/>
</dbReference>
<protein>
    <recommendedName>
        <fullName evidence="2">Cytochrome P460 domain-containing protein</fullName>
    </recommendedName>
</protein>
<dbReference type="EMBL" id="SGIS01000008">
    <property type="protein sequence ID" value="RZF65203.1"/>
    <property type="molecule type" value="Genomic_DNA"/>
</dbReference>
<keyword evidence="4" id="KW-1185">Reference proteome</keyword>
<dbReference type="OrthoDB" id="511546at2"/>
<dbReference type="PROSITE" id="PS51257">
    <property type="entry name" value="PROKAR_LIPOPROTEIN"/>
    <property type="match status" value="1"/>
</dbReference>
<name>A0A4Q6XWT6_9SPHN</name>
<dbReference type="CDD" id="cd20751">
    <property type="entry name" value="cyt_P460_Ne-like"/>
    <property type="match status" value="1"/>
</dbReference>
<comment type="caution">
    <text evidence="3">The sequence shown here is derived from an EMBL/GenBank/DDBJ whole genome shotgun (WGS) entry which is preliminary data.</text>
</comment>